<protein>
    <submittedName>
        <fullName evidence="4">Uncharacterized protein</fullName>
    </submittedName>
</protein>
<feature type="compositionally biased region" description="Basic and acidic residues" evidence="1">
    <location>
        <begin position="753"/>
        <end position="762"/>
    </location>
</feature>
<dbReference type="Proteomes" id="UP000663760">
    <property type="component" value="Chromosome 9"/>
</dbReference>
<feature type="domain" description="Enhanced disease resistance 4-like N-terminal" evidence="3">
    <location>
        <begin position="15"/>
        <end position="48"/>
    </location>
</feature>
<dbReference type="EMBL" id="LR746272">
    <property type="protein sequence ID" value="CAA7402648.1"/>
    <property type="molecule type" value="Genomic_DNA"/>
</dbReference>
<dbReference type="GO" id="GO:1900150">
    <property type="term" value="P:regulation of defense response to fungus"/>
    <property type="evidence" value="ECO:0007669"/>
    <property type="project" value="InterPro"/>
</dbReference>
<feature type="compositionally biased region" description="Low complexity" evidence="1">
    <location>
        <begin position="110"/>
        <end position="120"/>
    </location>
</feature>
<feature type="compositionally biased region" description="Basic and acidic residues" evidence="1">
    <location>
        <begin position="90"/>
        <end position="102"/>
    </location>
</feature>
<dbReference type="AlphaFoldDB" id="A0A7I8KZZ8"/>
<keyword evidence="5" id="KW-1185">Reference proteome</keyword>
<evidence type="ECO:0000259" key="2">
    <source>
        <dbReference type="Pfam" id="PF11331"/>
    </source>
</evidence>
<feature type="region of interest" description="Disordered" evidence="1">
    <location>
        <begin position="475"/>
        <end position="494"/>
    </location>
</feature>
<dbReference type="Pfam" id="PF22910">
    <property type="entry name" value="EDR4-like_1st"/>
    <property type="match status" value="1"/>
</dbReference>
<sequence length="939" mass="101972">MADGGTAGEGGGAAKVRVVRCPKCQKLLPELAGFTVYRCGGCDTTLRAKPKVPVAGGTAEASYEERIIVSECPESCSAAGNGIHSMASSENDHHDREKAELRRRQRVPEGVSCGSASSATGGVGAAKEPGPQRLNAPSGRNRHRDGGFMRASKAPAGTSSGSVDEALKSNADEENRENKLMGDRMYRSQKVQSSNPAFKDEERDGLGTTLRRTPRASMEGGRLPPYSQEGPSSSHPVAAPPPYNYFDDRHPRNSLKPDGPGKVERLEQDRAVLLQKLDELRDQLSRSCDVKGKTNEREAASRRTTSSSAFDSQGTWLKNSSSSVNRAAAARQFPLPAAHNVDSQNFYAPPPHARNEMLGYGDPFEPPLVRRGPYHPLHQYPQRTAEGYLYGQFDPESVIPYRHDAFYNQPACSYSHCYDAPWQEPPPPPPPPPPHAPPTVFPTRRAAYLANSHSLYPVDDHFMLGSVGYNHRSGNGLLPREPRAQPRTVPPRWNRHSYKPVAGGAPFIVCHNCSELLHVSPHLLSPGKALHKLRCGSCSEVISFKFDGNRLNVASPPSAMDAPSQHGEDSGDLMGQGLLRMGSRNHGAADSYSGNCEHFSGNVQSTDEKLVLSSPVPLASHETIEKDYGLNLSESENMLGLGSPSSSSEDNGNTESMVCHRDIPSSPELQSHVEANSLGSGLPLREHFGYSPSDQPVGKPGEGSRSKRFDQEKMVEINDNFNHNSVKDVSITSDVESPTDDHLNHGLSQDSGEITKEEDHPKTGKGGDSFFTGFIKKSFKDFSRFNQPSDGSKSKVSVNGHHIPDRLLKRVEKLAGPIHPGEYWYDHTAGFWGVMGQPCLGIIPPFIEEFNHPMPKNCAGGNTGVTVNGRELHQKDLDLLVGRGLPADYGRSYRIDISGKVLDDASGEELDSLGKLAPTIEKVKHGFGMRVPRTPAGST</sequence>
<feature type="compositionally biased region" description="Basic and acidic residues" evidence="1">
    <location>
        <begin position="286"/>
        <end position="301"/>
    </location>
</feature>
<evidence type="ECO:0000313" key="4">
    <source>
        <dbReference type="EMBL" id="CAA7402648.1"/>
    </source>
</evidence>
<feature type="compositionally biased region" description="Basic and acidic residues" evidence="1">
    <location>
        <begin position="165"/>
        <end position="186"/>
    </location>
</feature>
<organism evidence="4 5">
    <name type="scientific">Spirodela intermedia</name>
    <name type="common">Intermediate duckweed</name>
    <dbReference type="NCBI Taxonomy" id="51605"/>
    <lineage>
        <taxon>Eukaryota</taxon>
        <taxon>Viridiplantae</taxon>
        <taxon>Streptophyta</taxon>
        <taxon>Embryophyta</taxon>
        <taxon>Tracheophyta</taxon>
        <taxon>Spermatophyta</taxon>
        <taxon>Magnoliopsida</taxon>
        <taxon>Liliopsida</taxon>
        <taxon>Araceae</taxon>
        <taxon>Lemnoideae</taxon>
        <taxon>Spirodela</taxon>
    </lineage>
</organism>
<dbReference type="InterPro" id="IPR021480">
    <property type="entry name" value="Zinc_ribbon_12"/>
</dbReference>
<proteinExistence type="predicted"/>
<dbReference type="OrthoDB" id="2020426at2759"/>
<dbReference type="InterPro" id="IPR040244">
    <property type="entry name" value="EDR4-like"/>
</dbReference>
<dbReference type="PANTHER" id="PTHR31105:SF42">
    <property type="entry name" value="OS02G0258300 PROTEIN"/>
    <property type="match status" value="1"/>
</dbReference>
<dbReference type="PANTHER" id="PTHR31105">
    <property type="entry name" value="EXTRA-LARGE G-PROTEIN-LIKE"/>
    <property type="match status" value="1"/>
</dbReference>
<accession>A0A7I8KZZ8</accession>
<feature type="region of interest" description="Disordered" evidence="1">
    <location>
        <begin position="83"/>
        <end position="268"/>
    </location>
</feature>
<feature type="domain" description="Probable zinc-ribbon" evidence="2">
    <location>
        <begin position="502"/>
        <end position="546"/>
    </location>
</feature>
<name>A0A7I8KZZ8_SPIIN</name>
<evidence type="ECO:0000256" key="1">
    <source>
        <dbReference type="SAM" id="MobiDB-lite"/>
    </source>
</evidence>
<reference evidence="4" key="1">
    <citation type="submission" date="2020-02" db="EMBL/GenBank/DDBJ databases">
        <authorList>
            <person name="Scholz U."/>
            <person name="Mascher M."/>
            <person name="Fiebig A."/>
        </authorList>
    </citation>
    <scope>NUCLEOTIDE SEQUENCE</scope>
</reference>
<gene>
    <name evidence="4" type="ORF">SI8410_09013326</name>
</gene>
<dbReference type="Pfam" id="PF11331">
    <property type="entry name" value="Zn_ribbon_12"/>
    <property type="match status" value="1"/>
</dbReference>
<feature type="region of interest" description="Disordered" evidence="1">
    <location>
        <begin position="733"/>
        <end position="768"/>
    </location>
</feature>
<feature type="region of interest" description="Disordered" evidence="1">
    <location>
        <begin position="286"/>
        <end position="318"/>
    </location>
</feature>
<evidence type="ECO:0000259" key="3">
    <source>
        <dbReference type="Pfam" id="PF22910"/>
    </source>
</evidence>
<feature type="compositionally biased region" description="Basic and acidic residues" evidence="1">
    <location>
        <begin position="259"/>
        <end position="268"/>
    </location>
</feature>
<feature type="region of interest" description="Disordered" evidence="1">
    <location>
        <begin position="635"/>
        <end position="662"/>
    </location>
</feature>
<feature type="compositionally biased region" description="Polar residues" evidence="1">
    <location>
        <begin position="643"/>
        <end position="656"/>
    </location>
</feature>
<dbReference type="InterPro" id="IPR055126">
    <property type="entry name" value="EDR4-like_N"/>
</dbReference>
<feature type="region of interest" description="Disordered" evidence="1">
    <location>
        <begin position="679"/>
        <end position="706"/>
    </location>
</feature>
<evidence type="ECO:0000313" key="5">
    <source>
        <dbReference type="Proteomes" id="UP000663760"/>
    </source>
</evidence>